<keyword evidence="1" id="KW-0175">Coiled coil</keyword>
<organism evidence="2 3">
    <name type="scientific">Glycine soja</name>
    <name type="common">Wild soybean</name>
    <dbReference type="NCBI Taxonomy" id="3848"/>
    <lineage>
        <taxon>Eukaryota</taxon>
        <taxon>Viridiplantae</taxon>
        <taxon>Streptophyta</taxon>
        <taxon>Embryophyta</taxon>
        <taxon>Tracheophyta</taxon>
        <taxon>Spermatophyta</taxon>
        <taxon>Magnoliopsida</taxon>
        <taxon>eudicotyledons</taxon>
        <taxon>Gunneridae</taxon>
        <taxon>Pentapetalae</taxon>
        <taxon>rosids</taxon>
        <taxon>fabids</taxon>
        <taxon>Fabales</taxon>
        <taxon>Fabaceae</taxon>
        <taxon>Papilionoideae</taxon>
        <taxon>50 kb inversion clade</taxon>
        <taxon>NPAAA clade</taxon>
        <taxon>indigoferoid/millettioid clade</taxon>
        <taxon>Phaseoleae</taxon>
        <taxon>Glycine</taxon>
        <taxon>Glycine subgen. Soja</taxon>
    </lineage>
</organism>
<keyword evidence="3" id="KW-1185">Reference proteome</keyword>
<protein>
    <submittedName>
        <fullName evidence="2">Uncharacterized protein</fullName>
    </submittedName>
</protein>
<evidence type="ECO:0000313" key="3">
    <source>
        <dbReference type="Proteomes" id="UP000289340"/>
    </source>
</evidence>
<feature type="coiled-coil region" evidence="1">
    <location>
        <begin position="118"/>
        <end position="217"/>
    </location>
</feature>
<accession>A0A445L8D6</accession>
<evidence type="ECO:0000256" key="1">
    <source>
        <dbReference type="SAM" id="Coils"/>
    </source>
</evidence>
<dbReference type="EMBL" id="QZWG01000003">
    <property type="protein sequence ID" value="RZC19214.1"/>
    <property type="molecule type" value="Genomic_DNA"/>
</dbReference>
<sequence length="269" mass="31260">MERIDAVKGQRNQDSGCSHEEWHRWLHARGMVMVGGVGGSRGDDKRDMGSSSETKDILSVKVKMRDVTFLKPFNGLVRGLNIEEFMDSPAIDVFLALQDRGESLVPELCVWLAIRIFSNKNMREVKELKEALAKFEEEMNMLKLELMESCQMCKKKRKRQALANNQQLKEELKSSKIAKRQAQRLLEDLQQQSKRVVAEYEDRLEDEKQHRQEAEHAAVTHQDGWMKEQQNAHELIGCIKGQEFYIKELKVEIAFWKDELARSINKDDL</sequence>
<comment type="caution">
    <text evidence="2">The sequence shown here is derived from an EMBL/GenBank/DDBJ whole genome shotgun (WGS) entry which is preliminary data.</text>
</comment>
<evidence type="ECO:0000313" key="2">
    <source>
        <dbReference type="EMBL" id="RZC19214.1"/>
    </source>
</evidence>
<name>A0A445L8D6_GLYSO</name>
<gene>
    <name evidence="2" type="ORF">D0Y65_006152</name>
</gene>
<proteinExistence type="predicted"/>
<dbReference type="AlphaFoldDB" id="A0A445L8D6"/>
<dbReference type="Proteomes" id="UP000289340">
    <property type="component" value="Chromosome 3"/>
</dbReference>
<reference evidence="2 3" key="1">
    <citation type="submission" date="2018-09" db="EMBL/GenBank/DDBJ databases">
        <title>A high-quality reference genome of wild soybean provides a powerful tool to mine soybean genomes.</title>
        <authorList>
            <person name="Xie M."/>
            <person name="Chung C.Y.L."/>
            <person name="Li M.-W."/>
            <person name="Wong F.-L."/>
            <person name="Chan T.-F."/>
            <person name="Lam H.-M."/>
        </authorList>
    </citation>
    <scope>NUCLEOTIDE SEQUENCE [LARGE SCALE GENOMIC DNA]</scope>
    <source>
        <strain evidence="3">cv. W05</strain>
        <tissue evidence="2">Hypocotyl of etiolated seedlings</tissue>
    </source>
</reference>